<gene>
    <name evidence="3" type="ORF">SDC9_61789</name>
</gene>
<dbReference type="Pfam" id="PF26514">
    <property type="entry name" value="DUF8173"/>
    <property type="match status" value="1"/>
</dbReference>
<feature type="domain" description="DUF8173" evidence="2">
    <location>
        <begin position="228"/>
        <end position="339"/>
    </location>
</feature>
<comment type="caution">
    <text evidence="3">The sequence shown here is derived from an EMBL/GenBank/DDBJ whole genome shotgun (WGS) entry which is preliminary data.</text>
</comment>
<keyword evidence="1" id="KW-0812">Transmembrane</keyword>
<name>A0A644XHZ9_9ZZZZ</name>
<feature type="transmembrane region" description="Helical" evidence="1">
    <location>
        <begin position="305"/>
        <end position="338"/>
    </location>
</feature>
<reference evidence="3" key="1">
    <citation type="submission" date="2019-08" db="EMBL/GenBank/DDBJ databases">
        <authorList>
            <person name="Kucharzyk K."/>
            <person name="Murdoch R.W."/>
            <person name="Higgins S."/>
            <person name="Loffler F."/>
        </authorList>
    </citation>
    <scope>NUCLEOTIDE SEQUENCE</scope>
</reference>
<dbReference type="AlphaFoldDB" id="A0A644XHZ9"/>
<dbReference type="InterPro" id="IPR058486">
    <property type="entry name" value="DUF8173"/>
</dbReference>
<evidence type="ECO:0000313" key="3">
    <source>
        <dbReference type="EMBL" id="MPM15418.1"/>
    </source>
</evidence>
<feature type="transmembrane region" description="Helical" evidence="1">
    <location>
        <begin position="204"/>
        <end position="222"/>
    </location>
</feature>
<protein>
    <recommendedName>
        <fullName evidence="2">DUF8173 domain-containing protein</fullName>
    </recommendedName>
</protein>
<keyword evidence="1" id="KW-1133">Transmembrane helix</keyword>
<feature type="transmembrane region" description="Helical" evidence="1">
    <location>
        <begin position="266"/>
        <end position="293"/>
    </location>
</feature>
<feature type="transmembrane region" description="Helical" evidence="1">
    <location>
        <begin position="234"/>
        <end position="260"/>
    </location>
</feature>
<sequence length="344" mass="36854">MKKISLISLFLVVFGILFTPSVLAQTKTKAIVTLPTFKASEIELVDKPIIGDLMIAGKQIKITSDVSGDVYVAGGKVEVEGKVGGNLIVAGGEVKILGKVSKNLIMAGGKVEVGELTEIGGYTLAGGQEISLLGKFMGPVKLGSESLVVGQKAIINGNLEADVTNSEISSDSKIVGEKNIKIHEVKKPEIEKNQFKKIGYAGKFISFLSKLLVLLVFIKFFGKKINSKNINDSFLANIGFGLMLLIMAPFVMLILAITIVGLPLSFIFLAIYLLSLYLSTIITSVVIGKYIFIKNKFKENIYLQSIVGLLAISLLGLIPVVGGLVKLTAVLFGLGIIFRSDKSK</sequence>
<proteinExistence type="predicted"/>
<organism evidence="3">
    <name type="scientific">bioreactor metagenome</name>
    <dbReference type="NCBI Taxonomy" id="1076179"/>
    <lineage>
        <taxon>unclassified sequences</taxon>
        <taxon>metagenomes</taxon>
        <taxon>ecological metagenomes</taxon>
    </lineage>
</organism>
<keyword evidence="1" id="KW-0472">Membrane</keyword>
<dbReference type="EMBL" id="VSSQ01002440">
    <property type="protein sequence ID" value="MPM15418.1"/>
    <property type="molecule type" value="Genomic_DNA"/>
</dbReference>
<evidence type="ECO:0000256" key="1">
    <source>
        <dbReference type="SAM" id="Phobius"/>
    </source>
</evidence>
<accession>A0A644XHZ9</accession>
<evidence type="ECO:0000259" key="2">
    <source>
        <dbReference type="Pfam" id="PF26514"/>
    </source>
</evidence>